<gene>
    <name evidence="1" type="ORF">E2C01_067066</name>
</gene>
<protein>
    <submittedName>
        <fullName evidence="1">Uncharacterized protein</fullName>
    </submittedName>
</protein>
<sequence>MGGTGAVGWAGSGRPFVRGQHCLQLLQGLLGHTQHCVSPVITTQTPPTPARTPAPTGFHVAGSVDGRQRHHVAIGGLCQGRGSRSRPFERLPTFGACGGVQRQTVEGLVRSCGGGGPSGAH</sequence>
<reference evidence="1 2" key="1">
    <citation type="submission" date="2019-05" db="EMBL/GenBank/DDBJ databases">
        <title>Another draft genome of Portunus trituberculatus and its Hox gene families provides insights of decapod evolution.</title>
        <authorList>
            <person name="Jeong J.-H."/>
            <person name="Song I."/>
            <person name="Kim S."/>
            <person name="Choi T."/>
            <person name="Kim D."/>
            <person name="Ryu S."/>
            <person name="Kim W."/>
        </authorList>
    </citation>
    <scope>NUCLEOTIDE SEQUENCE [LARGE SCALE GENOMIC DNA]</scope>
    <source>
        <tissue evidence="1">Muscle</tissue>
    </source>
</reference>
<dbReference type="AlphaFoldDB" id="A0A5B7HRN3"/>
<evidence type="ECO:0000313" key="2">
    <source>
        <dbReference type="Proteomes" id="UP000324222"/>
    </source>
</evidence>
<proteinExistence type="predicted"/>
<dbReference type="EMBL" id="VSRR010035344">
    <property type="protein sequence ID" value="MPC72753.1"/>
    <property type="molecule type" value="Genomic_DNA"/>
</dbReference>
<keyword evidence="2" id="KW-1185">Reference proteome</keyword>
<organism evidence="1 2">
    <name type="scientific">Portunus trituberculatus</name>
    <name type="common">Swimming crab</name>
    <name type="synonym">Neptunus trituberculatus</name>
    <dbReference type="NCBI Taxonomy" id="210409"/>
    <lineage>
        <taxon>Eukaryota</taxon>
        <taxon>Metazoa</taxon>
        <taxon>Ecdysozoa</taxon>
        <taxon>Arthropoda</taxon>
        <taxon>Crustacea</taxon>
        <taxon>Multicrustacea</taxon>
        <taxon>Malacostraca</taxon>
        <taxon>Eumalacostraca</taxon>
        <taxon>Eucarida</taxon>
        <taxon>Decapoda</taxon>
        <taxon>Pleocyemata</taxon>
        <taxon>Brachyura</taxon>
        <taxon>Eubrachyura</taxon>
        <taxon>Portunoidea</taxon>
        <taxon>Portunidae</taxon>
        <taxon>Portuninae</taxon>
        <taxon>Portunus</taxon>
    </lineage>
</organism>
<evidence type="ECO:0000313" key="1">
    <source>
        <dbReference type="EMBL" id="MPC72753.1"/>
    </source>
</evidence>
<name>A0A5B7HRN3_PORTR</name>
<comment type="caution">
    <text evidence="1">The sequence shown here is derived from an EMBL/GenBank/DDBJ whole genome shotgun (WGS) entry which is preliminary data.</text>
</comment>
<dbReference type="Proteomes" id="UP000324222">
    <property type="component" value="Unassembled WGS sequence"/>
</dbReference>
<accession>A0A5B7HRN3</accession>